<dbReference type="SUPFAM" id="SSF49785">
    <property type="entry name" value="Galactose-binding domain-like"/>
    <property type="match status" value="1"/>
</dbReference>
<dbReference type="SUPFAM" id="SSF49303">
    <property type="entry name" value="beta-Galactosidase/glucuronidase domain"/>
    <property type="match status" value="1"/>
</dbReference>
<proteinExistence type="inferred from homology"/>
<dbReference type="Gene3D" id="3.20.20.80">
    <property type="entry name" value="Glycosidases"/>
    <property type="match status" value="1"/>
</dbReference>
<dbReference type="InterPro" id="IPR006102">
    <property type="entry name" value="Ig-like_GH2"/>
</dbReference>
<reference evidence="7" key="1">
    <citation type="submission" date="2019-08" db="EMBL/GenBank/DDBJ databases">
        <authorList>
            <person name="Kucharzyk K."/>
            <person name="Murdoch R.W."/>
            <person name="Higgins S."/>
            <person name="Loffler F."/>
        </authorList>
    </citation>
    <scope>NUCLEOTIDE SEQUENCE</scope>
</reference>
<feature type="domain" description="Glycoside hydrolase family 2 catalytic" evidence="5">
    <location>
        <begin position="290"/>
        <end position="449"/>
    </location>
</feature>
<dbReference type="PANTHER" id="PTHR42732:SF1">
    <property type="entry name" value="BETA-MANNOSIDASE"/>
    <property type="match status" value="1"/>
</dbReference>
<evidence type="ECO:0000259" key="5">
    <source>
        <dbReference type="Pfam" id="PF02836"/>
    </source>
</evidence>
<dbReference type="Gene3D" id="2.60.40.10">
    <property type="entry name" value="Immunoglobulins"/>
    <property type="match status" value="1"/>
</dbReference>
<evidence type="ECO:0000313" key="7">
    <source>
        <dbReference type="EMBL" id="MPM40144.1"/>
    </source>
</evidence>
<dbReference type="AlphaFoldDB" id="A0A644ZRB3"/>
<comment type="caution">
    <text evidence="7">The sequence shown here is derived from an EMBL/GenBank/DDBJ whole genome shotgun (WGS) entry which is preliminary data.</text>
</comment>
<dbReference type="InterPro" id="IPR017853">
    <property type="entry name" value="GH"/>
</dbReference>
<dbReference type="Pfam" id="PF02837">
    <property type="entry name" value="Glyco_hydro_2_N"/>
    <property type="match status" value="1"/>
</dbReference>
<dbReference type="Gene3D" id="2.60.120.260">
    <property type="entry name" value="Galactose-binding domain-like"/>
    <property type="match status" value="1"/>
</dbReference>
<evidence type="ECO:0000256" key="1">
    <source>
        <dbReference type="ARBA" id="ARBA00007401"/>
    </source>
</evidence>
<organism evidence="7">
    <name type="scientific">bioreactor metagenome</name>
    <dbReference type="NCBI Taxonomy" id="1076179"/>
    <lineage>
        <taxon>unclassified sequences</taxon>
        <taxon>metagenomes</taxon>
        <taxon>ecological metagenomes</taxon>
    </lineage>
</organism>
<dbReference type="EC" id="3.2.1.23" evidence="7"/>
<dbReference type="InterPro" id="IPR013783">
    <property type="entry name" value="Ig-like_fold"/>
</dbReference>
<keyword evidence="3 7" id="KW-0326">Glycosidase</keyword>
<accession>A0A644ZRB3</accession>
<dbReference type="InterPro" id="IPR006104">
    <property type="entry name" value="Glyco_hydro_2_N"/>
</dbReference>
<feature type="domain" description="Glycosyl hydrolases family 2 sugar binding" evidence="6">
    <location>
        <begin position="32"/>
        <end position="177"/>
    </location>
</feature>
<comment type="similarity">
    <text evidence="1">Belongs to the glycosyl hydrolase 2 family.</text>
</comment>
<evidence type="ECO:0000256" key="2">
    <source>
        <dbReference type="ARBA" id="ARBA00022801"/>
    </source>
</evidence>
<feature type="domain" description="Glycoside hydrolase family 2 immunoglobulin-like beta-sandwich" evidence="4">
    <location>
        <begin position="184"/>
        <end position="288"/>
    </location>
</feature>
<sequence>MIIMKIIYLKYILTIMCVFSTLLSFARENVSLCGEWSFALEKDFPDKTDWLVTADFGKKVSVPHTWNVEDGIERVFGKAWYARKFNVPLTWNKKQVRVHFDAAYRDAVIYINGKKIGEHIGSGYTEFSFDISSYLNFGSENLICVSVDNRFSEYAFPYKEKFDWPNDGGIIRPVELIVTERPSIRYARVRSEINFEKKSASIQIEIKNWETGLSKVEYHYRIKEWKSGKEVLNEIRKVKIENEVCKVMFDLNDIKLWHFDDPNLYMLEVEAINKGKVTDTYSTRFGFRKVEVIGNQLFLNKELVRLPGIEYMPGSYPEFGMAEPLHVMEKAVDLMKELNCVITRCHWQYDKRYFDLLDEKGILAQEEIPWWQAPGNLSPEMEKLAKSQISEMIERDFNHPSIISWGVSNEVFNNTDKDVYRRLVKYAKDFQSDRLITVVSNLIFERLENDESLIGDIPTWNDYIGTWHGKNREETPEKLDIINKRALKGRPLLITEHGLCEPRFVGADPRRTTEMTYHYDQWAKHDYIIGAIYFSLNDYRTHVGEAGYGRYKSRVHGLTSMWFDKKPSFNIYKGLASPVYVENLQIKASGKEADLTLKVKNDLPSYILRNYVLEWQTVEGTKQLTLPELKPGDKFDVKIDGLSPKSCPKVKILRPTGFIVTEY</sequence>
<dbReference type="Pfam" id="PF00703">
    <property type="entry name" value="Glyco_hydro_2"/>
    <property type="match status" value="1"/>
</dbReference>
<keyword evidence="2 7" id="KW-0378">Hydrolase</keyword>
<protein>
    <submittedName>
        <fullName evidence="7">Beta-galactosidase</fullName>
        <ecNumber evidence="7">3.2.1.23</ecNumber>
    </submittedName>
</protein>
<dbReference type="InterPro" id="IPR036156">
    <property type="entry name" value="Beta-gal/glucu_dom_sf"/>
</dbReference>
<dbReference type="InterPro" id="IPR006103">
    <property type="entry name" value="Glyco_hydro_2_cat"/>
</dbReference>
<dbReference type="InterPro" id="IPR051913">
    <property type="entry name" value="GH2_Domain-Containing"/>
</dbReference>
<gene>
    <name evidence="7" type="primary">lacZ_28</name>
    <name evidence="7" type="ORF">SDC9_86783</name>
</gene>
<dbReference type="GO" id="GO:0005975">
    <property type="term" value="P:carbohydrate metabolic process"/>
    <property type="evidence" value="ECO:0007669"/>
    <property type="project" value="InterPro"/>
</dbReference>
<evidence type="ECO:0000259" key="4">
    <source>
        <dbReference type="Pfam" id="PF00703"/>
    </source>
</evidence>
<dbReference type="InterPro" id="IPR008979">
    <property type="entry name" value="Galactose-bd-like_sf"/>
</dbReference>
<evidence type="ECO:0000256" key="3">
    <source>
        <dbReference type="ARBA" id="ARBA00023295"/>
    </source>
</evidence>
<dbReference type="GO" id="GO:0004565">
    <property type="term" value="F:beta-galactosidase activity"/>
    <property type="evidence" value="ECO:0007669"/>
    <property type="project" value="UniProtKB-EC"/>
</dbReference>
<name>A0A644ZRB3_9ZZZZ</name>
<evidence type="ECO:0000259" key="6">
    <source>
        <dbReference type="Pfam" id="PF02837"/>
    </source>
</evidence>
<dbReference type="SUPFAM" id="SSF51445">
    <property type="entry name" value="(Trans)glycosidases"/>
    <property type="match status" value="1"/>
</dbReference>
<dbReference type="PANTHER" id="PTHR42732">
    <property type="entry name" value="BETA-GALACTOSIDASE"/>
    <property type="match status" value="1"/>
</dbReference>
<dbReference type="Pfam" id="PF02836">
    <property type="entry name" value="Glyco_hydro_2_C"/>
    <property type="match status" value="1"/>
</dbReference>
<dbReference type="EMBL" id="VSSQ01008892">
    <property type="protein sequence ID" value="MPM40144.1"/>
    <property type="molecule type" value="Genomic_DNA"/>
</dbReference>